<keyword evidence="1" id="KW-0862">Zinc</keyword>
<name>A0A1R3I705_COCAP</name>
<feature type="domain" description="RING-type" evidence="2">
    <location>
        <begin position="92"/>
        <end position="134"/>
    </location>
</feature>
<dbReference type="Proteomes" id="UP000188268">
    <property type="component" value="Unassembled WGS sequence"/>
</dbReference>
<dbReference type="InterPro" id="IPR044249">
    <property type="entry name" value="XERICO-like"/>
</dbReference>
<dbReference type="OMA" id="ECPVCLF"/>
<dbReference type="OrthoDB" id="9984778at2759"/>
<dbReference type="PANTHER" id="PTHR47258">
    <property type="match status" value="1"/>
</dbReference>
<dbReference type="SUPFAM" id="SSF57850">
    <property type="entry name" value="RING/U-box"/>
    <property type="match status" value="1"/>
</dbReference>
<evidence type="ECO:0000259" key="2">
    <source>
        <dbReference type="PROSITE" id="PS50089"/>
    </source>
</evidence>
<evidence type="ECO:0000313" key="4">
    <source>
        <dbReference type="Proteomes" id="UP000188268"/>
    </source>
</evidence>
<comment type="caution">
    <text evidence="3">The sequence shown here is derived from an EMBL/GenBank/DDBJ whole genome shotgun (WGS) entry which is preliminary data.</text>
</comment>
<proteinExistence type="predicted"/>
<keyword evidence="1" id="KW-0479">Metal-binding</keyword>
<organism evidence="3 4">
    <name type="scientific">Corchorus capsularis</name>
    <name type="common">Jute</name>
    <dbReference type="NCBI Taxonomy" id="210143"/>
    <lineage>
        <taxon>Eukaryota</taxon>
        <taxon>Viridiplantae</taxon>
        <taxon>Streptophyta</taxon>
        <taxon>Embryophyta</taxon>
        <taxon>Tracheophyta</taxon>
        <taxon>Spermatophyta</taxon>
        <taxon>Magnoliopsida</taxon>
        <taxon>eudicotyledons</taxon>
        <taxon>Gunneridae</taxon>
        <taxon>Pentapetalae</taxon>
        <taxon>rosids</taxon>
        <taxon>malvids</taxon>
        <taxon>Malvales</taxon>
        <taxon>Malvaceae</taxon>
        <taxon>Grewioideae</taxon>
        <taxon>Apeibeae</taxon>
        <taxon>Corchorus</taxon>
    </lineage>
</organism>
<keyword evidence="1" id="KW-0863">Zinc-finger</keyword>
<evidence type="ECO:0000313" key="3">
    <source>
        <dbReference type="EMBL" id="OMO78301.1"/>
    </source>
</evidence>
<dbReference type="EMBL" id="AWWV01010583">
    <property type="protein sequence ID" value="OMO78301.1"/>
    <property type="molecule type" value="Genomic_DNA"/>
</dbReference>
<dbReference type="STRING" id="210143.A0A1R3I705"/>
<evidence type="ECO:0000256" key="1">
    <source>
        <dbReference type="PROSITE-ProRule" id="PRU00175"/>
    </source>
</evidence>
<dbReference type="PANTHER" id="PTHR47258:SF1">
    <property type="entry name" value="E3 UBIQUITIN-PROTEIN LIGASE XERICO-RELATED"/>
    <property type="match status" value="1"/>
</dbReference>
<keyword evidence="4" id="KW-1185">Reference proteome</keyword>
<dbReference type="Gramene" id="OMO78301">
    <property type="protein sequence ID" value="OMO78301"/>
    <property type="gene ID" value="CCACVL1_14500"/>
</dbReference>
<dbReference type="AlphaFoldDB" id="A0A1R3I705"/>
<dbReference type="Gene3D" id="3.30.40.10">
    <property type="entry name" value="Zinc/RING finger domain, C3HC4 (zinc finger)"/>
    <property type="match status" value="1"/>
</dbReference>
<reference evidence="3 4" key="1">
    <citation type="submission" date="2013-09" db="EMBL/GenBank/DDBJ databases">
        <title>Corchorus capsularis genome sequencing.</title>
        <authorList>
            <person name="Alam M."/>
            <person name="Haque M.S."/>
            <person name="Islam M.S."/>
            <person name="Emdad E.M."/>
            <person name="Islam M.M."/>
            <person name="Ahmed B."/>
            <person name="Halim A."/>
            <person name="Hossen Q.M.M."/>
            <person name="Hossain M.Z."/>
            <person name="Ahmed R."/>
            <person name="Khan M.M."/>
            <person name="Islam R."/>
            <person name="Rashid M.M."/>
            <person name="Khan S.A."/>
            <person name="Rahman M.S."/>
            <person name="Alam M."/>
        </authorList>
    </citation>
    <scope>NUCLEOTIDE SEQUENCE [LARGE SCALE GENOMIC DNA]</scope>
    <source>
        <strain evidence="4">cv. CVL-1</strain>
        <tissue evidence="3">Whole seedling</tissue>
    </source>
</reference>
<sequence>MAMAMALLSIVFVTIAFVSIFRNYFPSFIRRSTIFSYVTLVPIRLGWAMEFVYCYCLYPNYNYVPNYMPGNGGAGGGYHWTEAASTDVEDECPVCLFKVQEGEEIGELRCGHVCHRFCLETWIQYGKVTCPLCRGSLVPSRLDLDAAIEVQEVRLLLVEFCANCHSRDRDRWWLR</sequence>
<accession>A0A1R3I705</accession>
<protein>
    <submittedName>
        <fullName evidence="3">Zinc finger, RING-type</fullName>
    </submittedName>
</protein>
<dbReference type="SMART" id="SM00184">
    <property type="entry name" value="RING"/>
    <property type="match status" value="1"/>
</dbReference>
<dbReference type="Pfam" id="PF13639">
    <property type="entry name" value="zf-RING_2"/>
    <property type="match status" value="1"/>
</dbReference>
<dbReference type="PROSITE" id="PS50089">
    <property type="entry name" value="ZF_RING_2"/>
    <property type="match status" value="1"/>
</dbReference>
<dbReference type="GO" id="GO:0008270">
    <property type="term" value="F:zinc ion binding"/>
    <property type="evidence" value="ECO:0007669"/>
    <property type="project" value="UniProtKB-KW"/>
</dbReference>
<dbReference type="InterPro" id="IPR013083">
    <property type="entry name" value="Znf_RING/FYVE/PHD"/>
</dbReference>
<gene>
    <name evidence="3" type="ORF">CCACVL1_14500</name>
</gene>
<dbReference type="InterPro" id="IPR001841">
    <property type="entry name" value="Znf_RING"/>
</dbReference>